<dbReference type="eggNOG" id="COG1598">
    <property type="taxonomic scope" value="Bacteria"/>
</dbReference>
<proteinExistence type="predicted"/>
<sequence>MEKHDRFDGFSVSVFLDDDGEYIAHFLEMPNISAFAETPELALHELEVAWEGVKESYQKNGEPIPVAPARKEYTGRFNIRIDRRLHRALAIEAAKAGISLNAIVAQKLARETPQHG</sequence>
<dbReference type="AlphaFoldDB" id="D6SU90"/>
<dbReference type="Proteomes" id="UP000005496">
    <property type="component" value="Unassembled WGS sequence"/>
</dbReference>
<evidence type="ECO:0000313" key="1">
    <source>
        <dbReference type="EMBL" id="EFI32870.1"/>
    </source>
</evidence>
<reference evidence="1" key="1">
    <citation type="submission" date="2010-05" db="EMBL/GenBank/DDBJ databases">
        <title>The draft genome of Desulfonatronospira thiodismutans ASO3-1.</title>
        <authorList>
            <consortium name="US DOE Joint Genome Institute (JGI-PGF)"/>
            <person name="Lucas S."/>
            <person name="Copeland A."/>
            <person name="Lapidus A."/>
            <person name="Cheng J.-F."/>
            <person name="Bruce D."/>
            <person name="Goodwin L."/>
            <person name="Pitluck S."/>
            <person name="Chertkov O."/>
            <person name="Brettin T."/>
            <person name="Detter J.C."/>
            <person name="Han C."/>
            <person name="Land M.L."/>
            <person name="Hauser L."/>
            <person name="Kyrpides N."/>
            <person name="Mikhailova N."/>
            <person name="Muyzer G."/>
            <person name="Woyke T."/>
        </authorList>
    </citation>
    <scope>NUCLEOTIDE SEQUENCE [LARGE SCALE GENOMIC DNA]</scope>
    <source>
        <strain evidence="1">ASO3-1</strain>
    </source>
</reference>
<protein>
    <submittedName>
        <fullName evidence="1">HicB family protein</fullName>
    </submittedName>
</protein>
<dbReference type="SUPFAM" id="SSF47598">
    <property type="entry name" value="Ribbon-helix-helix"/>
    <property type="match status" value="1"/>
</dbReference>
<dbReference type="InterPro" id="IPR035069">
    <property type="entry name" value="TTHA1013/TTHA0281-like"/>
</dbReference>
<accession>D6SU90</accession>
<dbReference type="GO" id="GO:0006355">
    <property type="term" value="P:regulation of DNA-templated transcription"/>
    <property type="evidence" value="ECO:0007669"/>
    <property type="project" value="InterPro"/>
</dbReference>
<dbReference type="Pfam" id="PF05534">
    <property type="entry name" value="HicB"/>
    <property type="match status" value="1"/>
</dbReference>
<organism evidence="1 2">
    <name type="scientific">Desulfonatronospira thiodismutans ASO3-1</name>
    <dbReference type="NCBI Taxonomy" id="555779"/>
    <lineage>
        <taxon>Bacteria</taxon>
        <taxon>Pseudomonadati</taxon>
        <taxon>Thermodesulfobacteriota</taxon>
        <taxon>Desulfovibrionia</taxon>
        <taxon>Desulfovibrionales</taxon>
        <taxon>Desulfonatronovibrionaceae</taxon>
        <taxon>Desulfonatronospira</taxon>
    </lineage>
</organism>
<evidence type="ECO:0000313" key="2">
    <source>
        <dbReference type="Proteomes" id="UP000005496"/>
    </source>
</evidence>
<dbReference type="SUPFAM" id="SSF143100">
    <property type="entry name" value="TTHA1013/TTHA0281-like"/>
    <property type="match status" value="1"/>
</dbReference>
<comment type="caution">
    <text evidence="1">The sequence shown here is derived from an EMBL/GenBank/DDBJ whole genome shotgun (WGS) entry which is preliminary data.</text>
</comment>
<dbReference type="Gene3D" id="3.30.160.250">
    <property type="match status" value="1"/>
</dbReference>
<dbReference type="OrthoDB" id="5297106at2"/>
<name>D6SU90_9BACT</name>
<dbReference type="RefSeq" id="WP_008871564.1">
    <property type="nucleotide sequence ID" value="NZ_ACJN02000004.1"/>
</dbReference>
<dbReference type="InterPro" id="IPR008651">
    <property type="entry name" value="Uncharacterised_HicB"/>
</dbReference>
<dbReference type="InterPro" id="IPR010985">
    <property type="entry name" value="Ribbon_hlx_hlx"/>
</dbReference>
<keyword evidence="2" id="KW-1185">Reference proteome</keyword>
<gene>
    <name evidence="1" type="ORF">Dthio_PD0179</name>
</gene>
<dbReference type="EMBL" id="ACJN02000004">
    <property type="protein sequence ID" value="EFI32870.1"/>
    <property type="molecule type" value="Genomic_DNA"/>
</dbReference>